<dbReference type="SUPFAM" id="SSF52467">
    <property type="entry name" value="DHS-like NAD/FAD-binding domain"/>
    <property type="match status" value="1"/>
</dbReference>
<dbReference type="GO" id="GO:0009097">
    <property type="term" value="P:isoleucine biosynthetic process"/>
    <property type="evidence" value="ECO:0007669"/>
    <property type="project" value="TreeGrafter"/>
</dbReference>
<dbReference type="InterPro" id="IPR012001">
    <property type="entry name" value="Thiamin_PyroP_enz_TPP-bd_dom"/>
</dbReference>
<evidence type="ECO:0000313" key="7">
    <source>
        <dbReference type="EMBL" id="MDR7165707.1"/>
    </source>
</evidence>
<dbReference type="GO" id="GO:0003984">
    <property type="term" value="F:acetolactate synthase activity"/>
    <property type="evidence" value="ECO:0007669"/>
    <property type="project" value="UniProtKB-EC"/>
</dbReference>
<dbReference type="Gene3D" id="3.40.50.1220">
    <property type="entry name" value="TPP-binding domain"/>
    <property type="match status" value="1"/>
</dbReference>
<dbReference type="InterPro" id="IPR012000">
    <property type="entry name" value="Thiamin_PyroP_enz_cen_dom"/>
</dbReference>
<comment type="caution">
    <text evidence="7">The sequence shown here is derived from an EMBL/GenBank/DDBJ whole genome shotgun (WGS) entry which is preliminary data.</text>
</comment>
<keyword evidence="2 3" id="KW-0786">Thiamine pyrophosphate</keyword>
<dbReference type="GO" id="GO:0050660">
    <property type="term" value="F:flavin adenine dinucleotide binding"/>
    <property type="evidence" value="ECO:0007669"/>
    <property type="project" value="TreeGrafter"/>
</dbReference>
<dbReference type="SUPFAM" id="SSF52518">
    <property type="entry name" value="Thiamin diphosphate-binding fold (THDP-binding)"/>
    <property type="match status" value="2"/>
</dbReference>
<dbReference type="Gene3D" id="3.40.50.970">
    <property type="match status" value="2"/>
</dbReference>
<accession>A0AAW8NHX1</accession>
<proteinExistence type="inferred from homology"/>
<dbReference type="GO" id="GO:0030976">
    <property type="term" value="F:thiamine pyrophosphate binding"/>
    <property type="evidence" value="ECO:0007669"/>
    <property type="project" value="InterPro"/>
</dbReference>
<name>A0AAW8NHX1_PSEOX</name>
<dbReference type="CDD" id="cd07035">
    <property type="entry name" value="TPP_PYR_POX_like"/>
    <property type="match status" value="1"/>
</dbReference>
<organism evidence="7 8">
    <name type="scientific">Pseudarthrobacter oxydans</name>
    <name type="common">Arthrobacter oxydans</name>
    <dbReference type="NCBI Taxonomy" id="1671"/>
    <lineage>
        <taxon>Bacteria</taxon>
        <taxon>Bacillati</taxon>
        <taxon>Actinomycetota</taxon>
        <taxon>Actinomycetes</taxon>
        <taxon>Micrococcales</taxon>
        <taxon>Micrococcaceae</taxon>
        <taxon>Pseudarthrobacter</taxon>
    </lineage>
</organism>
<feature type="domain" description="Thiamine pyrophosphate enzyme TPP-binding" evidence="5">
    <location>
        <begin position="402"/>
        <end position="536"/>
    </location>
</feature>
<dbReference type="PANTHER" id="PTHR18968:SF13">
    <property type="entry name" value="ACETOLACTATE SYNTHASE CATALYTIC SUBUNIT, MITOCHONDRIAL"/>
    <property type="match status" value="1"/>
</dbReference>
<dbReference type="RefSeq" id="WP_310258348.1">
    <property type="nucleotide sequence ID" value="NZ_JAVDWN010000018.1"/>
</dbReference>
<dbReference type="AlphaFoldDB" id="A0AAW8NHX1"/>
<evidence type="ECO:0000259" key="5">
    <source>
        <dbReference type="Pfam" id="PF02775"/>
    </source>
</evidence>
<dbReference type="GO" id="GO:0009099">
    <property type="term" value="P:L-valine biosynthetic process"/>
    <property type="evidence" value="ECO:0007669"/>
    <property type="project" value="TreeGrafter"/>
</dbReference>
<dbReference type="EMBL" id="JAVDWN010000018">
    <property type="protein sequence ID" value="MDR7165707.1"/>
    <property type="molecule type" value="Genomic_DNA"/>
</dbReference>
<evidence type="ECO:0000313" key="8">
    <source>
        <dbReference type="Proteomes" id="UP001262032"/>
    </source>
</evidence>
<evidence type="ECO:0000259" key="4">
    <source>
        <dbReference type="Pfam" id="PF00205"/>
    </source>
</evidence>
<dbReference type="InterPro" id="IPR029061">
    <property type="entry name" value="THDP-binding"/>
</dbReference>
<evidence type="ECO:0000256" key="3">
    <source>
        <dbReference type="RuleBase" id="RU362132"/>
    </source>
</evidence>
<dbReference type="InterPro" id="IPR045229">
    <property type="entry name" value="TPP_enz"/>
</dbReference>
<dbReference type="InterPro" id="IPR011766">
    <property type="entry name" value="TPP_enzyme_TPP-bd"/>
</dbReference>
<dbReference type="PANTHER" id="PTHR18968">
    <property type="entry name" value="THIAMINE PYROPHOSPHATE ENZYMES"/>
    <property type="match status" value="1"/>
</dbReference>
<dbReference type="Pfam" id="PF00205">
    <property type="entry name" value="TPP_enzyme_M"/>
    <property type="match status" value="1"/>
</dbReference>
<evidence type="ECO:0000256" key="1">
    <source>
        <dbReference type="ARBA" id="ARBA00007812"/>
    </source>
</evidence>
<feature type="domain" description="Thiamine pyrophosphate enzyme N-terminal TPP-binding" evidence="6">
    <location>
        <begin position="15"/>
        <end position="125"/>
    </location>
</feature>
<dbReference type="EC" id="2.2.1.6" evidence="7"/>
<evidence type="ECO:0000256" key="2">
    <source>
        <dbReference type="ARBA" id="ARBA00023052"/>
    </source>
</evidence>
<dbReference type="CDD" id="cd00568">
    <property type="entry name" value="TPP_enzymes"/>
    <property type="match status" value="1"/>
</dbReference>
<gene>
    <name evidence="7" type="ORF">J2X12_003761</name>
</gene>
<evidence type="ECO:0000259" key="6">
    <source>
        <dbReference type="Pfam" id="PF02776"/>
    </source>
</evidence>
<dbReference type="Pfam" id="PF02775">
    <property type="entry name" value="TPP_enzyme_C"/>
    <property type="match status" value="1"/>
</dbReference>
<dbReference type="InterPro" id="IPR029035">
    <property type="entry name" value="DHS-like_NAD/FAD-binding_dom"/>
</dbReference>
<dbReference type="GO" id="GO:0000287">
    <property type="term" value="F:magnesium ion binding"/>
    <property type="evidence" value="ECO:0007669"/>
    <property type="project" value="InterPro"/>
</dbReference>
<protein>
    <submittedName>
        <fullName evidence="7">Acetolactate synthase-1/2/3 large subunit</fullName>
        <ecNumber evidence="7">2.2.1.6</ecNumber>
    </submittedName>
</protein>
<feature type="domain" description="Thiamine pyrophosphate enzyme central" evidence="4">
    <location>
        <begin position="208"/>
        <end position="335"/>
    </location>
</feature>
<dbReference type="Proteomes" id="UP001262032">
    <property type="component" value="Unassembled WGS sequence"/>
</dbReference>
<reference evidence="7" key="1">
    <citation type="submission" date="2023-07" db="EMBL/GenBank/DDBJ databases">
        <title>Sorghum-associated microbial communities from plants grown in Nebraska, USA.</title>
        <authorList>
            <person name="Schachtman D."/>
        </authorList>
    </citation>
    <scope>NUCLEOTIDE SEQUENCE</scope>
    <source>
        <strain evidence="7">BE261</strain>
    </source>
</reference>
<dbReference type="GO" id="GO:0005948">
    <property type="term" value="C:acetolactate synthase complex"/>
    <property type="evidence" value="ECO:0007669"/>
    <property type="project" value="TreeGrafter"/>
</dbReference>
<dbReference type="Pfam" id="PF02776">
    <property type="entry name" value="TPP_enzyme_N"/>
    <property type="match status" value="1"/>
</dbReference>
<comment type="similarity">
    <text evidence="1 3">Belongs to the TPP enzyme family.</text>
</comment>
<sequence>MTEFSAARPTIDRNNLGYAILKLIREYGVETVFGIPGTHNLEFYRHLGRLGIHPVTARHEQGAGYAADAWAQRTGLPGVVITTSGPGLLNALASAGTAYCESRPMLVLSPGAPRGSEFSDIGTLHETKDQLRSAEGVFEIARRANSAEEALQTVHEAFELGSSGRPRPVYLEVPLDLLEAEVDSRVLQEVPRAPRDKDMPAREEILGAADLLASARRPIILAGGGATGARSELRQVAELLHAPVLTSMNGKGVLPESHPLSIGSELRLAGALELVAAADAVLVVGSKLGVAERAGMELVANGPVVRIDILDSQRDKNLQAAHALIGDSAVTLATLAEELHTRTLQAAPQATDEMRNLLAREAAEHDPVSDAVAARIISALPADVILGGDSSQIVYNGIGSRFRVEEPASLIYMGTYCTLGYALPAAIGAKIAEPSRTVGAVVGDGALMFSIQELQTAKEQGLDIFVICVDNGGYGEIKQNETDRDIAPVGVQLSQPDWPLVAEAFGGSGFAVTDPVDLEDTIREAVARKGVTLVHVPLDLFQS</sequence>
<keyword evidence="7" id="KW-0808">Transferase</keyword>